<dbReference type="SUPFAM" id="SSF53098">
    <property type="entry name" value="Ribonuclease H-like"/>
    <property type="match status" value="1"/>
</dbReference>
<keyword evidence="4" id="KW-1185">Reference proteome</keyword>
<dbReference type="GO" id="GO:0003676">
    <property type="term" value="F:nucleic acid binding"/>
    <property type="evidence" value="ECO:0007669"/>
    <property type="project" value="InterPro"/>
</dbReference>
<proteinExistence type="predicted"/>
<accession>A0A9W6UCQ4</accession>
<evidence type="ECO:0000256" key="1">
    <source>
        <dbReference type="SAM" id="MobiDB-lite"/>
    </source>
</evidence>
<dbReference type="InterPro" id="IPR012337">
    <property type="entry name" value="RNaseH-like_sf"/>
</dbReference>
<name>A0A9W6UCQ4_9STRA</name>
<dbReference type="Gene3D" id="3.10.10.10">
    <property type="entry name" value="HIV Type 1 Reverse Transcriptase, subunit A, domain 1"/>
    <property type="match status" value="1"/>
</dbReference>
<feature type="region of interest" description="Disordered" evidence="1">
    <location>
        <begin position="52"/>
        <end position="111"/>
    </location>
</feature>
<dbReference type="EMBL" id="BSXW01000799">
    <property type="protein sequence ID" value="GMF29829.1"/>
    <property type="molecule type" value="Genomic_DNA"/>
</dbReference>
<feature type="region of interest" description="Disordered" evidence="1">
    <location>
        <begin position="400"/>
        <end position="421"/>
    </location>
</feature>
<dbReference type="InterPro" id="IPR043128">
    <property type="entry name" value="Rev_trsase/Diguanyl_cyclase"/>
</dbReference>
<dbReference type="Gene3D" id="3.30.420.10">
    <property type="entry name" value="Ribonuclease H-like superfamily/Ribonuclease H"/>
    <property type="match status" value="1"/>
</dbReference>
<dbReference type="Gene3D" id="3.30.70.270">
    <property type="match status" value="1"/>
</dbReference>
<feature type="domain" description="RNase H type-1" evidence="2">
    <location>
        <begin position="541"/>
        <end position="619"/>
    </location>
</feature>
<organism evidence="3 4">
    <name type="scientific">Phytophthora lilii</name>
    <dbReference type="NCBI Taxonomy" id="2077276"/>
    <lineage>
        <taxon>Eukaryota</taxon>
        <taxon>Sar</taxon>
        <taxon>Stramenopiles</taxon>
        <taxon>Oomycota</taxon>
        <taxon>Peronosporomycetes</taxon>
        <taxon>Peronosporales</taxon>
        <taxon>Peronosporaceae</taxon>
        <taxon>Phytophthora</taxon>
    </lineage>
</organism>
<feature type="region of interest" description="Disordered" evidence="1">
    <location>
        <begin position="1"/>
        <end position="24"/>
    </location>
</feature>
<dbReference type="PANTHER" id="PTHR37984:SF5">
    <property type="entry name" value="PROTEIN NYNRIN-LIKE"/>
    <property type="match status" value="1"/>
</dbReference>
<evidence type="ECO:0000259" key="2">
    <source>
        <dbReference type="Pfam" id="PF13456"/>
    </source>
</evidence>
<sequence>MRTIDVTANGGIWLAPGESRPEAKARELERLAGPAVERPTYATPTRVLHRHDPDAPALEHASVSTPGIPQAANPNPRPSEPAVMMARGSSESPAAEVTADPSECASAGGASTSEALAREELSRMFPDAQPEVPISALAQAFAMVVTAVDSLDAEPAVYFHQGSDFVLLDMLKNQLAYLPDLSHLKPQAKIEEAIAGDPEATSPEEQERLRTILRKHQSIFLGEGNALPTRGEVCDLDKPVSQRARRIPGEPLLKVYELLKRLLETGLIEYSESAWASPIVIVMKKNGKDIRMCINYRLVNQLIKLMNYPLPLIDELMSSFSATMSSGHWTWLVTSGRRLPFGLKNAPLINQHFWTTASGALCAFPERKRVRSTWKSSSSWGFSQWTNEIKPEPITKARYPRARSTGGRWSPGPARTRCSIRTGSPRSRWGPVLFRARTSTTISTELRPGMTCVKTLDALFLYRLQYCNISVSLPKSEFGVKKCKYLGHDISSDGIRTPPKLAQKVIELPFPGTLKGIQSFLGSLNYYTKFIKDLPVIAARDGSGGAACILWNLPSWEIIAAQGQRLEKATVNEAKYAGLIKGMLLALGAEVQELVVVSDSRLAIQQLQGPSPRCRLLVASVYVATARGSLEFLGIGPEADVFVTTRSRARGPEPPDDEDPGPSSPARSDDEEETAKGLPRNPGSSPGNMLATRPFQVVSMDFVIPLPRTSWGNEALLLF</sequence>
<dbReference type="SUPFAM" id="SSF56672">
    <property type="entry name" value="DNA/RNA polymerases"/>
    <property type="match status" value="2"/>
</dbReference>
<dbReference type="PANTHER" id="PTHR37984">
    <property type="entry name" value="PROTEIN CBG26694"/>
    <property type="match status" value="1"/>
</dbReference>
<dbReference type="GO" id="GO:0004523">
    <property type="term" value="F:RNA-DNA hybrid ribonuclease activity"/>
    <property type="evidence" value="ECO:0007669"/>
    <property type="project" value="InterPro"/>
</dbReference>
<feature type="region of interest" description="Disordered" evidence="1">
    <location>
        <begin position="647"/>
        <end position="690"/>
    </location>
</feature>
<gene>
    <name evidence="3" type="ORF">Plil01_001268700</name>
</gene>
<dbReference type="InterPro" id="IPR002156">
    <property type="entry name" value="RNaseH_domain"/>
</dbReference>
<evidence type="ECO:0000313" key="4">
    <source>
        <dbReference type="Proteomes" id="UP001165083"/>
    </source>
</evidence>
<dbReference type="Pfam" id="PF13456">
    <property type="entry name" value="RVT_3"/>
    <property type="match status" value="1"/>
</dbReference>
<dbReference type="OrthoDB" id="120919at2759"/>
<comment type="caution">
    <text evidence="3">The sequence shown here is derived from an EMBL/GenBank/DDBJ whole genome shotgun (WGS) entry which is preliminary data.</text>
</comment>
<dbReference type="Proteomes" id="UP001165083">
    <property type="component" value="Unassembled WGS sequence"/>
</dbReference>
<reference evidence="3" key="1">
    <citation type="submission" date="2023-04" db="EMBL/GenBank/DDBJ databases">
        <title>Phytophthora lilii NBRC 32176.</title>
        <authorList>
            <person name="Ichikawa N."/>
            <person name="Sato H."/>
            <person name="Tonouchi N."/>
        </authorList>
    </citation>
    <scope>NUCLEOTIDE SEQUENCE</scope>
    <source>
        <strain evidence="3">NBRC 32176</strain>
    </source>
</reference>
<dbReference type="AlphaFoldDB" id="A0A9W6UCQ4"/>
<dbReference type="InterPro" id="IPR043502">
    <property type="entry name" value="DNA/RNA_pol_sf"/>
</dbReference>
<dbReference type="InterPro" id="IPR036397">
    <property type="entry name" value="RNaseH_sf"/>
</dbReference>
<dbReference type="InterPro" id="IPR050951">
    <property type="entry name" value="Retrovirus_Pol_polyprotein"/>
</dbReference>
<evidence type="ECO:0000313" key="3">
    <source>
        <dbReference type="EMBL" id="GMF29829.1"/>
    </source>
</evidence>
<protein>
    <submittedName>
        <fullName evidence="3">Unnamed protein product</fullName>
    </submittedName>
</protein>